<protein>
    <submittedName>
        <fullName evidence="1">Crossover junction endodeoxyribonuclease RusA</fullName>
    </submittedName>
</protein>
<dbReference type="GO" id="GO:0006281">
    <property type="term" value="P:DNA repair"/>
    <property type="evidence" value="ECO:0007669"/>
    <property type="project" value="InterPro"/>
</dbReference>
<dbReference type="GO" id="GO:0000287">
    <property type="term" value="F:magnesium ion binding"/>
    <property type="evidence" value="ECO:0007669"/>
    <property type="project" value="InterPro"/>
</dbReference>
<dbReference type="Pfam" id="PF05866">
    <property type="entry name" value="RusA"/>
    <property type="match status" value="1"/>
</dbReference>
<sequence length="113" mass="12785">MIIILPFPPSVNSLFGGGSKQKRFPSKKYKAWKAACPQLEAAGISTPVHIHYTFAWPCRRKRDGQSYFKAVTDYLVSQGVIADDNYEIVDSESWDHVGVDKTNPRVEIRITNK</sequence>
<dbReference type="GO" id="GO:0006310">
    <property type="term" value="P:DNA recombination"/>
    <property type="evidence" value="ECO:0007669"/>
    <property type="project" value="InterPro"/>
</dbReference>
<dbReference type="InterPro" id="IPR036614">
    <property type="entry name" value="RusA-like_sf"/>
</dbReference>
<name>A0A2P8FP33_9BACT</name>
<evidence type="ECO:0000313" key="1">
    <source>
        <dbReference type="EMBL" id="PSL23453.1"/>
    </source>
</evidence>
<reference evidence="1 2" key="1">
    <citation type="submission" date="2018-03" db="EMBL/GenBank/DDBJ databases">
        <title>Genomic Encyclopedia of Archaeal and Bacterial Type Strains, Phase II (KMG-II): from individual species to whole genera.</title>
        <authorList>
            <person name="Goeker M."/>
        </authorList>
    </citation>
    <scope>NUCLEOTIDE SEQUENCE [LARGE SCALE GENOMIC DNA]</scope>
    <source>
        <strain evidence="1 2">DSM 29057</strain>
    </source>
</reference>
<proteinExistence type="predicted"/>
<evidence type="ECO:0000313" key="2">
    <source>
        <dbReference type="Proteomes" id="UP000241964"/>
    </source>
</evidence>
<comment type="caution">
    <text evidence="1">The sequence shown here is derived from an EMBL/GenBank/DDBJ whole genome shotgun (WGS) entry which is preliminary data.</text>
</comment>
<accession>A0A2P8FP33</accession>
<organism evidence="1 2">
    <name type="scientific">Dyadobacter jiangsuensis</name>
    <dbReference type="NCBI Taxonomy" id="1591085"/>
    <lineage>
        <taxon>Bacteria</taxon>
        <taxon>Pseudomonadati</taxon>
        <taxon>Bacteroidota</taxon>
        <taxon>Cytophagia</taxon>
        <taxon>Cytophagales</taxon>
        <taxon>Spirosomataceae</taxon>
        <taxon>Dyadobacter</taxon>
    </lineage>
</organism>
<gene>
    <name evidence="1" type="ORF">CLV60_1168</name>
</gene>
<dbReference type="EMBL" id="PYAS01000016">
    <property type="protein sequence ID" value="PSL23453.1"/>
    <property type="molecule type" value="Genomic_DNA"/>
</dbReference>
<dbReference type="InterPro" id="IPR008822">
    <property type="entry name" value="Endonuclease_RusA-like"/>
</dbReference>
<dbReference type="Gene3D" id="3.30.1330.70">
    <property type="entry name" value="Holliday junction resolvase RusA"/>
    <property type="match status" value="1"/>
</dbReference>
<keyword evidence="2" id="KW-1185">Reference proteome</keyword>
<dbReference type="RefSeq" id="WP_106598580.1">
    <property type="nucleotide sequence ID" value="NZ_PYAS01000016.1"/>
</dbReference>
<dbReference type="SUPFAM" id="SSF103084">
    <property type="entry name" value="Holliday junction resolvase RusA"/>
    <property type="match status" value="1"/>
</dbReference>
<dbReference type="AlphaFoldDB" id="A0A2P8FP33"/>
<dbReference type="OrthoDB" id="2087700at2"/>
<dbReference type="Proteomes" id="UP000241964">
    <property type="component" value="Unassembled WGS sequence"/>
</dbReference>